<dbReference type="EMBL" id="ML976024">
    <property type="protein sequence ID" value="KAF1943549.1"/>
    <property type="molecule type" value="Genomic_DNA"/>
</dbReference>
<evidence type="ECO:0000313" key="1">
    <source>
        <dbReference type="EMBL" id="KAF1943549.1"/>
    </source>
</evidence>
<dbReference type="AlphaFoldDB" id="A0A6A5SW70"/>
<gene>
    <name evidence="1" type="ORF">EJ02DRAFT_130222</name>
</gene>
<keyword evidence="2" id="KW-1185">Reference proteome</keyword>
<name>A0A6A5SW70_9PLEO</name>
<accession>A0A6A5SW70</accession>
<protein>
    <submittedName>
        <fullName evidence="1">Uncharacterized protein</fullName>
    </submittedName>
</protein>
<proteinExistence type="predicted"/>
<reference evidence="1" key="1">
    <citation type="journal article" date="2020" name="Stud. Mycol.">
        <title>101 Dothideomycetes genomes: a test case for predicting lifestyles and emergence of pathogens.</title>
        <authorList>
            <person name="Haridas S."/>
            <person name="Albert R."/>
            <person name="Binder M."/>
            <person name="Bloem J."/>
            <person name="Labutti K."/>
            <person name="Salamov A."/>
            <person name="Andreopoulos B."/>
            <person name="Baker S."/>
            <person name="Barry K."/>
            <person name="Bills G."/>
            <person name="Bluhm B."/>
            <person name="Cannon C."/>
            <person name="Castanera R."/>
            <person name="Culley D."/>
            <person name="Daum C."/>
            <person name="Ezra D."/>
            <person name="Gonzalez J."/>
            <person name="Henrissat B."/>
            <person name="Kuo A."/>
            <person name="Liang C."/>
            <person name="Lipzen A."/>
            <person name="Lutzoni F."/>
            <person name="Magnuson J."/>
            <person name="Mondo S."/>
            <person name="Nolan M."/>
            <person name="Ohm R."/>
            <person name="Pangilinan J."/>
            <person name="Park H.-J."/>
            <person name="Ramirez L."/>
            <person name="Alfaro M."/>
            <person name="Sun H."/>
            <person name="Tritt A."/>
            <person name="Yoshinaga Y."/>
            <person name="Zwiers L.-H."/>
            <person name="Turgeon B."/>
            <person name="Goodwin S."/>
            <person name="Spatafora J."/>
            <person name="Crous P."/>
            <person name="Grigoriev I."/>
        </authorList>
    </citation>
    <scope>NUCLEOTIDE SEQUENCE</scope>
    <source>
        <strain evidence="1">CBS 161.51</strain>
    </source>
</reference>
<evidence type="ECO:0000313" key="2">
    <source>
        <dbReference type="Proteomes" id="UP000800038"/>
    </source>
</evidence>
<organism evidence="1 2">
    <name type="scientific">Clathrospora elynae</name>
    <dbReference type="NCBI Taxonomy" id="706981"/>
    <lineage>
        <taxon>Eukaryota</taxon>
        <taxon>Fungi</taxon>
        <taxon>Dikarya</taxon>
        <taxon>Ascomycota</taxon>
        <taxon>Pezizomycotina</taxon>
        <taxon>Dothideomycetes</taxon>
        <taxon>Pleosporomycetidae</taxon>
        <taxon>Pleosporales</taxon>
        <taxon>Diademaceae</taxon>
        <taxon>Clathrospora</taxon>
    </lineage>
</organism>
<dbReference type="Proteomes" id="UP000800038">
    <property type="component" value="Unassembled WGS sequence"/>
</dbReference>
<sequence>MQQRAGSQSVQVRCDCYFLTSSSHPGFFLIASSPICYLFFPSRTLHHSPTFGGSRIWYHDMHKCLVPQQEASSGAHSSTSFQVSPSRISAHRHGLQSLGLAVSRLHPRRLSIGVCTYLRQAQKLGEKRSSSNTCIPLTYVHSPSRMNKSKMDFFLVRFD</sequence>